<evidence type="ECO:0000259" key="1">
    <source>
        <dbReference type="SMART" id="SM00256"/>
    </source>
</evidence>
<dbReference type="InterPro" id="IPR036047">
    <property type="entry name" value="F-box-like_dom_sf"/>
</dbReference>
<dbReference type="SUPFAM" id="SSF52047">
    <property type="entry name" value="RNI-like"/>
    <property type="match status" value="1"/>
</dbReference>
<reference evidence="2" key="1">
    <citation type="submission" date="2023-02" db="EMBL/GenBank/DDBJ databases">
        <title>Genome of toxic invasive species Heracleum sosnowskyi carries increased number of genes despite the absence of recent whole-genome duplications.</title>
        <authorList>
            <person name="Schelkunov M."/>
            <person name="Shtratnikova V."/>
            <person name="Makarenko M."/>
            <person name="Klepikova A."/>
            <person name="Omelchenko D."/>
            <person name="Novikova G."/>
            <person name="Obukhova E."/>
            <person name="Bogdanov V."/>
            <person name="Penin A."/>
            <person name="Logacheva M."/>
        </authorList>
    </citation>
    <scope>NUCLEOTIDE SEQUENCE</scope>
    <source>
        <strain evidence="2">Hsosn_3</strain>
        <tissue evidence="2">Leaf</tissue>
    </source>
</reference>
<sequence length="472" mass="53835">MFLLLTGSRQQPKQRLSNLLHAQVIFYHSSSQVKSSLLHPQPLKQRIMARDAVSSGTAVDRISNMPRNIIDLILERLSIHEAAIMGVLSKTWRDIWATNPHLVFDGLFFATLSPKKFHPDPSKNSRIISNILLAHSGPILNFILYIPRYSLLNRSLDKDLWIKNLSNKRVRNLKLINLEDIRYKIPSSLFSCLDLTHLNLFSCILNPPRRFGGFCNLIKVELVHVKITADISFGTQLEELALSNCTGIEHLRCQFKHGNNLTLLKIIDTGEFDLGWFECVQKVTNLSLTINVFANSRIEIINLDKLFGSMPRINTLYLCGFSLESLEPGAAVSERPRTTLENLYLDCVGFHDLDHMQYVLCLIKSFPNLRYLNISLEPKVNSNDDMDLMALWGDMILNQLESVEIQGIVGTRPEFQFVQVLLASTPSLRLLKLNKYSTIDFPRIDDLKEELRIARALLLFPRASRSAQVIWA</sequence>
<evidence type="ECO:0000313" key="3">
    <source>
        <dbReference type="Proteomes" id="UP001237642"/>
    </source>
</evidence>
<gene>
    <name evidence="2" type="ORF">POM88_042244</name>
</gene>
<feature type="domain" description="F-box" evidence="1">
    <location>
        <begin position="65"/>
        <end position="105"/>
    </location>
</feature>
<dbReference type="PANTHER" id="PTHR31639">
    <property type="entry name" value="F-BOX PROTEIN-LIKE"/>
    <property type="match status" value="1"/>
</dbReference>
<dbReference type="SMART" id="SM00256">
    <property type="entry name" value="FBOX"/>
    <property type="match status" value="1"/>
</dbReference>
<dbReference type="Proteomes" id="UP001237642">
    <property type="component" value="Unassembled WGS sequence"/>
</dbReference>
<dbReference type="AlphaFoldDB" id="A0AAD8HHE4"/>
<dbReference type="PANTHER" id="PTHR31639:SF70">
    <property type="entry name" value="FBD DOMAIN-CONTAINING PROTEIN"/>
    <property type="match status" value="1"/>
</dbReference>
<keyword evidence="3" id="KW-1185">Reference proteome</keyword>
<proteinExistence type="predicted"/>
<protein>
    <recommendedName>
        <fullName evidence="1">F-box domain-containing protein</fullName>
    </recommendedName>
</protein>
<organism evidence="2 3">
    <name type="scientific">Heracleum sosnowskyi</name>
    <dbReference type="NCBI Taxonomy" id="360622"/>
    <lineage>
        <taxon>Eukaryota</taxon>
        <taxon>Viridiplantae</taxon>
        <taxon>Streptophyta</taxon>
        <taxon>Embryophyta</taxon>
        <taxon>Tracheophyta</taxon>
        <taxon>Spermatophyta</taxon>
        <taxon>Magnoliopsida</taxon>
        <taxon>eudicotyledons</taxon>
        <taxon>Gunneridae</taxon>
        <taxon>Pentapetalae</taxon>
        <taxon>asterids</taxon>
        <taxon>campanulids</taxon>
        <taxon>Apiales</taxon>
        <taxon>Apiaceae</taxon>
        <taxon>Apioideae</taxon>
        <taxon>apioid superclade</taxon>
        <taxon>Tordylieae</taxon>
        <taxon>Tordyliinae</taxon>
        <taxon>Heracleum</taxon>
    </lineage>
</organism>
<comment type="caution">
    <text evidence="2">The sequence shown here is derived from an EMBL/GenBank/DDBJ whole genome shotgun (WGS) entry which is preliminary data.</text>
</comment>
<dbReference type="InterPro" id="IPR055357">
    <property type="entry name" value="LRR_At1g61320_AtMIF1"/>
</dbReference>
<dbReference type="SUPFAM" id="SSF81383">
    <property type="entry name" value="F-box domain"/>
    <property type="match status" value="1"/>
</dbReference>
<dbReference type="InterPro" id="IPR032675">
    <property type="entry name" value="LRR_dom_sf"/>
</dbReference>
<dbReference type="Pfam" id="PF23622">
    <property type="entry name" value="LRR_At1g61320_AtMIF1"/>
    <property type="match status" value="1"/>
</dbReference>
<name>A0AAD8HHE4_9APIA</name>
<reference evidence="2" key="2">
    <citation type="submission" date="2023-05" db="EMBL/GenBank/DDBJ databases">
        <authorList>
            <person name="Schelkunov M.I."/>
        </authorList>
    </citation>
    <scope>NUCLEOTIDE SEQUENCE</scope>
    <source>
        <strain evidence="2">Hsosn_3</strain>
        <tissue evidence="2">Leaf</tissue>
    </source>
</reference>
<dbReference type="InterPro" id="IPR001810">
    <property type="entry name" value="F-box_dom"/>
</dbReference>
<dbReference type="Pfam" id="PF00646">
    <property type="entry name" value="F-box"/>
    <property type="match status" value="1"/>
</dbReference>
<dbReference type="Gene3D" id="3.80.10.10">
    <property type="entry name" value="Ribonuclease Inhibitor"/>
    <property type="match status" value="1"/>
</dbReference>
<evidence type="ECO:0000313" key="2">
    <source>
        <dbReference type="EMBL" id="KAK1366683.1"/>
    </source>
</evidence>
<accession>A0AAD8HHE4</accession>
<dbReference type="EMBL" id="JAUIZM010000009">
    <property type="protein sequence ID" value="KAK1366683.1"/>
    <property type="molecule type" value="Genomic_DNA"/>
</dbReference>